<gene>
    <name evidence="2" type="ORF">CGC54_05695</name>
</gene>
<evidence type="ECO:0000256" key="1">
    <source>
        <dbReference type="SAM" id="Phobius"/>
    </source>
</evidence>
<dbReference type="EMBL" id="CP022389">
    <property type="protein sequence ID" value="ATA93863.1"/>
    <property type="molecule type" value="Genomic_DNA"/>
</dbReference>
<dbReference type="RefSeq" id="WP_095918961.1">
    <property type="nucleotide sequence ID" value="NZ_CP022389.1"/>
</dbReference>
<keyword evidence="1" id="KW-1133">Transmembrane helix</keyword>
<evidence type="ECO:0000313" key="2">
    <source>
        <dbReference type="EMBL" id="ATA93863.1"/>
    </source>
</evidence>
<organism evidence="2 3">
    <name type="scientific">Capnocytophaga canimorsus</name>
    <dbReference type="NCBI Taxonomy" id="28188"/>
    <lineage>
        <taxon>Bacteria</taxon>
        <taxon>Pseudomonadati</taxon>
        <taxon>Bacteroidota</taxon>
        <taxon>Flavobacteriia</taxon>
        <taxon>Flavobacteriales</taxon>
        <taxon>Flavobacteriaceae</taxon>
        <taxon>Capnocytophaga</taxon>
    </lineage>
</organism>
<feature type="transmembrane region" description="Helical" evidence="1">
    <location>
        <begin position="60"/>
        <end position="78"/>
    </location>
</feature>
<accession>A0AAD0EAA5</accession>
<evidence type="ECO:0000313" key="3">
    <source>
        <dbReference type="Proteomes" id="UP000243753"/>
    </source>
</evidence>
<reference evidence="3" key="1">
    <citation type="submission" date="2017-06" db="EMBL/GenBank/DDBJ databases">
        <title>Capnocytophaga spp. assemblies.</title>
        <authorList>
            <person name="Gulvik C.A."/>
        </authorList>
    </citation>
    <scope>NUCLEOTIDE SEQUENCE [LARGE SCALE GENOMIC DNA]</scope>
    <source>
        <strain evidence="3">H3936</strain>
    </source>
</reference>
<name>A0AAD0EAA5_9FLAO</name>
<feature type="transmembrane region" description="Helical" evidence="1">
    <location>
        <begin position="164"/>
        <end position="187"/>
    </location>
</feature>
<protein>
    <submittedName>
        <fullName evidence="2">Uncharacterized protein</fullName>
    </submittedName>
</protein>
<dbReference type="Proteomes" id="UP000243753">
    <property type="component" value="Chromosome"/>
</dbReference>
<sequence length="188" mass="22221">MNLNINTSLEKSRNEKSKIAMDSFNVKYSFWASIITIFIIFPMALLVLKWGNIKNTVSQTQLIILLLSMTFGFLIIVMKSTMKKVYFIKSDENILIKDKHHTEIKLDKNFNYNLYNYNSKKAFMIRISDQNKSYFYLSPNMDLKSDVENFFPASNKKKIRMDFYAQYFPIILCLAYFIISVLFVIFII</sequence>
<proteinExistence type="predicted"/>
<keyword evidence="1" id="KW-0812">Transmembrane</keyword>
<feature type="transmembrane region" description="Helical" evidence="1">
    <location>
        <begin position="28"/>
        <end position="48"/>
    </location>
</feature>
<keyword evidence="1" id="KW-0472">Membrane</keyword>
<dbReference type="AlphaFoldDB" id="A0AAD0EAA5"/>